<feature type="transmembrane region" description="Helical" evidence="1">
    <location>
        <begin position="12"/>
        <end position="35"/>
    </location>
</feature>
<dbReference type="RefSeq" id="WP_034843749.1">
    <property type="nucleotide sequence ID" value="NZ_CP014673.1"/>
</dbReference>
<keyword evidence="1" id="KW-0472">Membrane</keyword>
<proteinExistence type="predicted"/>
<dbReference type="Proteomes" id="UP000092931">
    <property type="component" value="Chromosome"/>
</dbReference>
<gene>
    <name evidence="2" type="ORF">CSTERLE_01640</name>
</gene>
<sequence>MKKEKSLKVKFITTFTVICASVTFISAFSGFLLSLSTDTKKLDSLGIISGTDGPTAVFVAGQSSFYLLTAVFALPTILGVIYLAAIRYNNKHN</sequence>
<reference evidence="2 3" key="1">
    <citation type="submission" date="2016-02" db="EMBL/GenBank/DDBJ databases">
        <title>Comparison of Clostridium stercorarium subspecies using comparative genomics and transcriptomics.</title>
        <authorList>
            <person name="Schellenberg J."/>
            <person name="Thallinger G."/>
            <person name="Levin D.B."/>
            <person name="Zhang X."/>
            <person name="Alvare G."/>
            <person name="Fristensky B."/>
            <person name="Sparling R."/>
        </authorList>
    </citation>
    <scope>NUCLEOTIDE SEQUENCE [LARGE SCALE GENOMIC DNA]</scope>
    <source>
        <strain evidence="2 3">DSM 9219</strain>
    </source>
</reference>
<dbReference type="AlphaFoldDB" id="A0A1B1YHZ9"/>
<evidence type="ECO:0000313" key="3">
    <source>
        <dbReference type="Proteomes" id="UP000092931"/>
    </source>
</evidence>
<name>A0A1B1YHZ9_THEST</name>
<organism evidence="2 3">
    <name type="scientific">Thermoclostridium stercorarium subsp. leptospartum DSM 9219</name>
    <dbReference type="NCBI Taxonomy" id="1346611"/>
    <lineage>
        <taxon>Bacteria</taxon>
        <taxon>Bacillati</taxon>
        <taxon>Bacillota</taxon>
        <taxon>Clostridia</taxon>
        <taxon>Eubacteriales</taxon>
        <taxon>Oscillospiraceae</taxon>
        <taxon>Thermoclostridium</taxon>
    </lineage>
</organism>
<dbReference type="EMBL" id="CP014673">
    <property type="protein sequence ID" value="ANX00384.1"/>
    <property type="molecule type" value="Genomic_DNA"/>
</dbReference>
<keyword evidence="1" id="KW-0812">Transmembrane</keyword>
<feature type="transmembrane region" description="Helical" evidence="1">
    <location>
        <begin position="65"/>
        <end position="85"/>
    </location>
</feature>
<protein>
    <submittedName>
        <fullName evidence="2">Uncharacterized protein</fullName>
    </submittedName>
</protein>
<evidence type="ECO:0000256" key="1">
    <source>
        <dbReference type="SAM" id="Phobius"/>
    </source>
</evidence>
<accession>A0A1B1YHZ9</accession>
<keyword evidence="1" id="KW-1133">Transmembrane helix</keyword>
<evidence type="ECO:0000313" key="2">
    <source>
        <dbReference type="EMBL" id="ANX00384.1"/>
    </source>
</evidence>